<organism evidence="1 2">
    <name type="scientific">Mediterraneibacter butyricigenes</name>
    <dbReference type="NCBI Taxonomy" id="2316025"/>
    <lineage>
        <taxon>Bacteria</taxon>
        <taxon>Bacillati</taxon>
        <taxon>Bacillota</taxon>
        <taxon>Clostridia</taxon>
        <taxon>Lachnospirales</taxon>
        <taxon>Lachnospiraceae</taxon>
        <taxon>Mediterraneibacter</taxon>
    </lineage>
</organism>
<dbReference type="AlphaFoldDB" id="A0A391P1Q5"/>
<dbReference type="Proteomes" id="UP000265643">
    <property type="component" value="Unassembled WGS sequence"/>
</dbReference>
<protein>
    <submittedName>
        <fullName evidence="1">Uncharacterized protein</fullName>
    </submittedName>
</protein>
<evidence type="ECO:0000313" key="2">
    <source>
        <dbReference type="Proteomes" id="UP000265643"/>
    </source>
</evidence>
<proteinExistence type="predicted"/>
<evidence type="ECO:0000313" key="1">
    <source>
        <dbReference type="EMBL" id="GCA67237.1"/>
    </source>
</evidence>
<reference evidence="2" key="1">
    <citation type="submission" date="2018-09" db="EMBL/GenBank/DDBJ databases">
        <title>Draft Genome Sequence of Mediterraneibacter sp. KCTC 15684.</title>
        <authorList>
            <person name="Kim J.S."/>
            <person name="Han K.I."/>
            <person name="Suh M.K."/>
            <person name="Lee K.C."/>
            <person name="Eom M.K."/>
            <person name="Lee J.H."/>
            <person name="Park S.H."/>
            <person name="Kang S.W."/>
            <person name="Park J.E."/>
            <person name="Oh B.S."/>
            <person name="Yu S.Y."/>
            <person name="Choi S.H."/>
            <person name="Lee D.H."/>
            <person name="Yoon H."/>
            <person name="Kim B."/>
            <person name="Yang S.J."/>
            <person name="Lee J.S."/>
        </authorList>
    </citation>
    <scope>NUCLEOTIDE SEQUENCE [LARGE SCALE GENOMIC DNA]</scope>
    <source>
        <strain evidence="2">KCTC 15684</strain>
    </source>
</reference>
<name>A0A391P1Q5_9FIRM</name>
<accession>A0A391P1Q5</accession>
<keyword evidence="2" id="KW-1185">Reference proteome</keyword>
<comment type="caution">
    <text evidence="1">The sequence shown here is derived from an EMBL/GenBank/DDBJ whole genome shotgun (WGS) entry which is preliminary data.</text>
</comment>
<dbReference type="EMBL" id="BHGK01000001">
    <property type="protein sequence ID" value="GCA67237.1"/>
    <property type="molecule type" value="Genomic_DNA"/>
</dbReference>
<gene>
    <name evidence="1" type="ORF">KGMB01110_16730</name>
</gene>
<sequence length="58" mass="6766">MCVSLSDNYKVILNREEGKAVYVGLAHHGKDVVMKWGKDKKYLQWENRLPFGEMSRPL</sequence>